<evidence type="ECO:0000313" key="2">
    <source>
        <dbReference type="EMBL" id="TNU76257.1"/>
    </source>
</evidence>
<protein>
    <submittedName>
        <fullName evidence="2">DUF3349 domain-containing protein</fullName>
    </submittedName>
</protein>
<organism evidence="2 3">
    <name type="scientific">Miniimonas arenae</name>
    <dbReference type="NCBI Taxonomy" id="676201"/>
    <lineage>
        <taxon>Bacteria</taxon>
        <taxon>Bacillati</taxon>
        <taxon>Actinomycetota</taxon>
        <taxon>Actinomycetes</taxon>
        <taxon>Micrococcales</taxon>
        <taxon>Beutenbergiaceae</taxon>
        <taxon>Miniimonas</taxon>
    </lineage>
</organism>
<comment type="caution">
    <text evidence="2">The sequence shown here is derived from an EMBL/GenBank/DDBJ whole genome shotgun (WGS) entry which is preliminary data.</text>
</comment>
<dbReference type="Gene3D" id="6.10.140.2080">
    <property type="match status" value="1"/>
</dbReference>
<dbReference type="AlphaFoldDB" id="A0A5C5BEJ9"/>
<dbReference type="InterPro" id="IPR021784">
    <property type="entry name" value="DUF3349"/>
</dbReference>
<dbReference type="RefSeq" id="WP_139986225.1">
    <property type="nucleotide sequence ID" value="NZ_VENP01000009.1"/>
</dbReference>
<feature type="region of interest" description="Disordered" evidence="1">
    <location>
        <begin position="103"/>
        <end position="168"/>
    </location>
</feature>
<proteinExistence type="predicted"/>
<dbReference type="OrthoDB" id="4350726at2"/>
<accession>A0A5C5BEJ9</accession>
<evidence type="ECO:0000313" key="3">
    <source>
        <dbReference type="Proteomes" id="UP000313849"/>
    </source>
</evidence>
<dbReference type="Proteomes" id="UP000313849">
    <property type="component" value="Unassembled WGS sequence"/>
</dbReference>
<gene>
    <name evidence="2" type="ORF">FH969_03995</name>
</gene>
<keyword evidence="3" id="KW-1185">Reference proteome</keyword>
<feature type="compositionally biased region" description="Low complexity" evidence="1">
    <location>
        <begin position="105"/>
        <end position="168"/>
    </location>
</feature>
<dbReference type="Gene3D" id="1.10.10.2390">
    <property type="match status" value="1"/>
</dbReference>
<name>A0A5C5BEJ9_9MICO</name>
<evidence type="ECO:0000256" key="1">
    <source>
        <dbReference type="SAM" id="MobiDB-lite"/>
    </source>
</evidence>
<sequence length="168" mass="17086">MNTPDPLRSVLRWLMAGYPDGVPPKDYSPVLALLRREQLTTAEIASIVEDLQRAHPADSPVPAHEPLPRAELVTLIEARLLEEPSEDEVARVAAILARHGWPSTVAPAEGDAPAQAADGAAPAEVAQDSEPSGAASTASPQVVAASSAPSGSASGAAPGAGDWPGAPA</sequence>
<reference evidence="2 3" key="1">
    <citation type="submission" date="2019-06" db="EMBL/GenBank/DDBJ databases">
        <title>Draft genome sequence of Miniimonas arenae KCTC 19750T isolated from sea sand.</title>
        <authorList>
            <person name="Park S.-J."/>
        </authorList>
    </citation>
    <scope>NUCLEOTIDE SEQUENCE [LARGE SCALE GENOMIC DNA]</scope>
    <source>
        <strain evidence="2 3">KCTC 19750</strain>
    </source>
</reference>
<dbReference type="EMBL" id="VENP01000009">
    <property type="protein sequence ID" value="TNU76257.1"/>
    <property type="molecule type" value="Genomic_DNA"/>
</dbReference>
<dbReference type="Pfam" id="PF11829">
    <property type="entry name" value="DUF3349"/>
    <property type="match status" value="1"/>
</dbReference>